<dbReference type="EMBL" id="CCSF01000001">
    <property type="protein sequence ID" value="CDZ94951.1"/>
    <property type="molecule type" value="Genomic_DNA"/>
</dbReference>
<dbReference type="InterPro" id="IPR027469">
    <property type="entry name" value="Cation_efflux_TMD_sf"/>
</dbReference>
<proteinExistence type="inferred from homology"/>
<feature type="domain" description="Cation efflux protein transmembrane" evidence="10">
    <location>
        <begin position="17"/>
        <end position="208"/>
    </location>
</feature>
<feature type="domain" description="Cation efflux protein cytoplasmic" evidence="11">
    <location>
        <begin position="212"/>
        <end position="287"/>
    </location>
</feature>
<feature type="transmembrane region" description="Helical" evidence="9">
    <location>
        <begin position="183"/>
        <end position="200"/>
    </location>
</feature>
<dbReference type="HOGENOM" id="CLU_013430_0_0_6"/>
<keyword evidence="5" id="KW-0862">Zinc</keyword>
<feature type="transmembrane region" description="Helical" evidence="9">
    <location>
        <begin position="84"/>
        <end position="103"/>
    </location>
</feature>
<keyword evidence="7" id="KW-0406">Ion transport</keyword>
<dbReference type="InterPro" id="IPR036837">
    <property type="entry name" value="Cation_efflux_CTD_sf"/>
</dbReference>
<evidence type="ECO:0000256" key="6">
    <source>
        <dbReference type="ARBA" id="ARBA00022989"/>
    </source>
</evidence>
<evidence type="ECO:0000313" key="13">
    <source>
        <dbReference type="Proteomes" id="UP000053902"/>
    </source>
</evidence>
<evidence type="ECO:0000256" key="1">
    <source>
        <dbReference type="ARBA" id="ARBA00004141"/>
    </source>
</evidence>
<dbReference type="Proteomes" id="UP000053902">
    <property type="component" value="Unassembled WGS sequence"/>
</dbReference>
<dbReference type="STRING" id="1499686.BN1079_02282"/>
<dbReference type="Pfam" id="PF16916">
    <property type="entry name" value="ZT_dimer"/>
    <property type="match status" value="1"/>
</dbReference>
<evidence type="ECO:0000259" key="10">
    <source>
        <dbReference type="Pfam" id="PF01545"/>
    </source>
</evidence>
<keyword evidence="5" id="KW-0864">Zinc transport</keyword>
<keyword evidence="8 9" id="KW-0472">Membrane</keyword>
<comment type="similarity">
    <text evidence="2">Belongs to the cation diffusion facilitator (CDF) transporter (TC 2.A.4) family. SLC30A subfamily.</text>
</comment>
<dbReference type="eggNOG" id="COG1230">
    <property type="taxonomic scope" value="Bacteria"/>
</dbReference>
<sequence length="310" mass="33699">MGHEHNHNTETIGDKRLIAAIGVNATLTLAQIVGGILSGSLSLIADALHNLSDAASLVIALIARKIGRRPPDAFKTFGYRRSETIAALINLVTLIIVGLYLIYEAMGRLFAPQPIEGWTVVVVAGIALIVDIATAILTYTMSKDSMNIKAAFLHNVSDALASVGVVIAGTLILLYGWYWTDTVLTLMIAGYVLWQGFSLLPKTIHLLMEGAPEGISIADVVSIMERTNGVESVHHVHIWEIAEHTTALEAHVVIKKVSLPDIERVKTELKRALYEQFKVIHSTLEIELDGSVCIDARQINSNRNNGKSPT</sequence>
<evidence type="ECO:0000256" key="4">
    <source>
        <dbReference type="ARBA" id="ARBA00022692"/>
    </source>
</evidence>
<dbReference type="InterPro" id="IPR050681">
    <property type="entry name" value="CDF/SLC30A"/>
</dbReference>
<accession>A0A078LYN7</accession>
<keyword evidence="6 9" id="KW-1133">Transmembrane helix</keyword>
<protein>
    <submittedName>
        <fullName evidence="12">Cation efflux system protein</fullName>
    </submittedName>
</protein>
<comment type="subcellular location">
    <subcellularLocation>
        <location evidence="1">Membrane</location>
        <topology evidence="1">Multi-pass membrane protein</topology>
    </subcellularLocation>
</comment>
<name>A0A078LYN7_9PSED</name>
<dbReference type="Pfam" id="PF01545">
    <property type="entry name" value="Cation_efflux"/>
    <property type="match status" value="1"/>
</dbReference>
<dbReference type="RefSeq" id="WP_037024377.1">
    <property type="nucleotide sequence ID" value="NZ_CCSF01000001.1"/>
</dbReference>
<evidence type="ECO:0000256" key="5">
    <source>
        <dbReference type="ARBA" id="ARBA00022906"/>
    </source>
</evidence>
<dbReference type="Gene3D" id="1.20.1510.10">
    <property type="entry name" value="Cation efflux protein transmembrane domain"/>
    <property type="match status" value="1"/>
</dbReference>
<dbReference type="GO" id="GO:0005385">
    <property type="term" value="F:zinc ion transmembrane transporter activity"/>
    <property type="evidence" value="ECO:0007669"/>
    <property type="project" value="TreeGrafter"/>
</dbReference>
<evidence type="ECO:0000256" key="7">
    <source>
        <dbReference type="ARBA" id="ARBA00023065"/>
    </source>
</evidence>
<dbReference type="SUPFAM" id="SSF160240">
    <property type="entry name" value="Cation efflux protein cytoplasmic domain-like"/>
    <property type="match status" value="1"/>
</dbReference>
<dbReference type="OrthoDB" id="9809646at2"/>
<dbReference type="NCBIfam" id="TIGR01297">
    <property type="entry name" value="CDF"/>
    <property type="match status" value="1"/>
</dbReference>
<evidence type="ECO:0000256" key="8">
    <source>
        <dbReference type="ARBA" id="ARBA00023136"/>
    </source>
</evidence>
<dbReference type="PANTHER" id="PTHR11562:SF17">
    <property type="entry name" value="RE54080P-RELATED"/>
    <property type="match status" value="1"/>
</dbReference>
<keyword evidence="4 9" id="KW-0812">Transmembrane</keyword>
<feature type="transmembrane region" description="Helical" evidence="9">
    <location>
        <begin position="115"/>
        <end position="139"/>
    </location>
</feature>
<dbReference type="InterPro" id="IPR027470">
    <property type="entry name" value="Cation_efflux_CTD"/>
</dbReference>
<reference evidence="12 13" key="1">
    <citation type="submission" date="2014-07" db="EMBL/GenBank/DDBJ databases">
        <authorList>
            <person name="Urmite Genomes Urmite Genomes"/>
        </authorList>
    </citation>
    <scope>NUCLEOTIDE SEQUENCE [LARGE SCALE GENOMIC DNA]</scope>
    <source>
        <strain evidence="12 13">20_BN</strain>
    </source>
</reference>
<organism evidence="12 13">
    <name type="scientific">Pseudomonas saudiphocaensis</name>
    <dbReference type="NCBI Taxonomy" id="1499686"/>
    <lineage>
        <taxon>Bacteria</taxon>
        <taxon>Pseudomonadati</taxon>
        <taxon>Pseudomonadota</taxon>
        <taxon>Gammaproteobacteria</taxon>
        <taxon>Pseudomonadales</taxon>
        <taxon>Pseudomonadaceae</taxon>
        <taxon>Pseudomonas</taxon>
    </lineage>
</organism>
<dbReference type="GO" id="GO:0005886">
    <property type="term" value="C:plasma membrane"/>
    <property type="evidence" value="ECO:0007669"/>
    <property type="project" value="TreeGrafter"/>
</dbReference>
<dbReference type="AlphaFoldDB" id="A0A078LYN7"/>
<dbReference type="PANTHER" id="PTHR11562">
    <property type="entry name" value="CATION EFFLUX PROTEIN/ ZINC TRANSPORTER"/>
    <property type="match status" value="1"/>
</dbReference>
<dbReference type="SUPFAM" id="SSF161111">
    <property type="entry name" value="Cation efflux protein transmembrane domain-like"/>
    <property type="match status" value="1"/>
</dbReference>
<keyword evidence="3" id="KW-0813">Transport</keyword>
<evidence type="ECO:0000259" key="11">
    <source>
        <dbReference type="Pfam" id="PF16916"/>
    </source>
</evidence>
<feature type="transmembrane region" description="Helical" evidence="9">
    <location>
        <begin position="159"/>
        <end position="177"/>
    </location>
</feature>
<gene>
    <name evidence="12" type="ORF">BN1079_02282</name>
</gene>
<evidence type="ECO:0000313" key="12">
    <source>
        <dbReference type="EMBL" id="CDZ94951.1"/>
    </source>
</evidence>
<evidence type="ECO:0000256" key="9">
    <source>
        <dbReference type="SAM" id="Phobius"/>
    </source>
</evidence>
<evidence type="ECO:0000256" key="2">
    <source>
        <dbReference type="ARBA" id="ARBA00008873"/>
    </source>
</evidence>
<keyword evidence="13" id="KW-1185">Reference proteome</keyword>
<dbReference type="InterPro" id="IPR002524">
    <property type="entry name" value="Cation_efflux"/>
</dbReference>
<dbReference type="InterPro" id="IPR058533">
    <property type="entry name" value="Cation_efflux_TM"/>
</dbReference>
<evidence type="ECO:0000256" key="3">
    <source>
        <dbReference type="ARBA" id="ARBA00022448"/>
    </source>
</evidence>